<organism evidence="1 2">
    <name type="scientific">Candidatus Uhrbacteria bacterium RIFCSPLOWO2_01_FULL_47_25</name>
    <dbReference type="NCBI Taxonomy" id="1802402"/>
    <lineage>
        <taxon>Bacteria</taxon>
        <taxon>Candidatus Uhriibacteriota</taxon>
    </lineage>
</organism>
<reference evidence="1 2" key="1">
    <citation type="journal article" date="2016" name="Nat. Commun.">
        <title>Thousands of microbial genomes shed light on interconnected biogeochemical processes in an aquifer system.</title>
        <authorList>
            <person name="Anantharaman K."/>
            <person name="Brown C.T."/>
            <person name="Hug L.A."/>
            <person name="Sharon I."/>
            <person name="Castelle C.J."/>
            <person name="Probst A.J."/>
            <person name="Thomas B.C."/>
            <person name="Singh A."/>
            <person name="Wilkins M.J."/>
            <person name="Karaoz U."/>
            <person name="Brodie E.L."/>
            <person name="Williams K.H."/>
            <person name="Hubbard S.S."/>
            <person name="Banfield J.F."/>
        </authorList>
    </citation>
    <scope>NUCLEOTIDE SEQUENCE [LARGE SCALE GENOMIC DNA]</scope>
</reference>
<comment type="caution">
    <text evidence="1">The sequence shown here is derived from an EMBL/GenBank/DDBJ whole genome shotgun (WGS) entry which is preliminary data.</text>
</comment>
<dbReference type="EMBL" id="MGEK01000026">
    <property type="protein sequence ID" value="OGL81627.1"/>
    <property type="molecule type" value="Genomic_DNA"/>
</dbReference>
<gene>
    <name evidence="1" type="ORF">A2936_04555</name>
</gene>
<evidence type="ECO:0000313" key="1">
    <source>
        <dbReference type="EMBL" id="OGL81627.1"/>
    </source>
</evidence>
<proteinExistence type="predicted"/>
<dbReference type="Proteomes" id="UP000176846">
    <property type="component" value="Unassembled WGS sequence"/>
</dbReference>
<accession>A0A1F7UVD6</accession>
<dbReference type="AlphaFoldDB" id="A0A1F7UVD6"/>
<evidence type="ECO:0000313" key="2">
    <source>
        <dbReference type="Proteomes" id="UP000176846"/>
    </source>
</evidence>
<name>A0A1F7UVD6_9BACT</name>
<sequence>MTRSHEDLRNEPPSRTPDQFLDVEIFGELGQRLDLRKEGRLPPEAMPGIIDYYKQLQGEIGRRIKEIEEEVVARFRAGSNVDDFQARRRLSDLETSAREAELRAKQFGVLEKIMQIKREITERERELSVLEGMLNDIVEQDKRTPRSEIDTEYGAGR</sequence>
<protein>
    <submittedName>
        <fullName evidence="1">Uncharacterized protein</fullName>
    </submittedName>
</protein>